<dbReference type="Gene3D" id="3.40.50.300">
    <property type="entry name" value="P-loop containing nucleotide triphosphate hydrolases"/>
    <property type="match status" value="1"/>
</dbReference>
<dbReference type="InterPro" id="IPR014001">
    <property type="entry name" value="Helicase_ATP-bd"/>
</dbReference>
<organism evidence="2 3">
    <name type="scientific">Clostridioides difficile (strain CD196)</name>
    <name type="common">Peptoclostridium difficile</name>
    <dbReference type="NCBI Taxonomy" id="645462"/>
    <lineage>
        <taxon>Bacteria</taxon>
        <taxon>Bacillati</taxon>
        <taxon>Bacillota</taxon>
        <taxon>Clostridia</taxon>
        <taxon>Peptostreptococcales</taxon>
        <taxon>Peptostreptococcaceae</taxon>
        <taxon>Clostridioides</taxon>
    </lineage>
</organism>
<evidence type="ECO:0000259" key="1">
    <source>
        <dbReference type="PROSITE" id="PS51192"/>
    </source>
</evidence>
<dbReference type="HOGENOM" id="CLU_029251_0_0_9"/>
<dbReference type="Proteomes" id="UP000002068">
    <property type="component" value="Chromosome"/>
</dbReference>
<dbReference type="RefSeq" id="WP_009888823.1">
    <property type="nucleotide sequence ID" value="NC_013315.1"/>
</dbReference>
<dbReference type="AlphaFoldDB" id="A0A0H3N1X7"/>
<name>A0A0H3N1X7_CLODC</name>
<dbReference type="GO" id="GO:0005524">
    <property type="term" value="F:ATP binding"/>
    <property type="evidence" value="ECO:0007669"/>
    <property type="project" value="InterPro"/>
</dbReference>
<dbReference type="Pfam" id="PF00176">
    <property type="entry name" value="SNF2-rel_dom"/>
    <property type="match status" value="1"/>
</dbReference>
<dbReference type="InterPro" id="IPR038718">
    <property type="entry name" value="SNF2-like_sf"/>
</dbReference>
<dbReference type="EMBL" id="FN538970">
    <property type="protein sequence ID" value="CBA62788.1"/>
    <property type="molecule type" value="Genomic_DNA"/>
</dbReference>
<dbReference type="InterPro" id="IPR000330">
    <property type="entry name" value="SNF2_N"/>
</dbReference>
<protein>
    <submittedName>
        <fullName evidence="2">Snf2-related protein</fullName>
    </submittedName>
</protein>
<gene>
    <name evidence="2" type="ordered locus">CD196_1451</name>
</gene>
<dbReference type="InterPro" id="IPR027417">
    <property type="entry name" value="P-loop_NTPase"/>
</dbReference>
<dbReference type="SMART" id="SM00487">
    <property type="entry name" value="DEXDc"/>
    <property type="match status" value="1"/>
</dbReference>
<accession>A0A0H3N1X7</accession>
<feature type="domain" description="Helicase ATP-binding" evidence="1">
    <location>
        <begin position="13"/>
        <end position="179"/>
    </location>
</feature>
<evidence type="ECO:0000313" key="3">
    <source>
        <dbReference type="Proteomes" id="UP000002068"/>
    </source>
</evidence>
<evidence type="ECO:0000313" key="2">
    <source>
        <dbReference type="EMBL" id="CBA62788.1"/>
    </source>
</evidence>
<dbReference type="SUPFAM" id="SSF52540">
    <property type="entry name" value="P-loop containing nucleoside triphosphate hydrolases"/>
    <property type="match status" value="2"/>
</dbReference>
<reference evidence="2 3" key="1">
    <citation type="journal article" date="2009" name="Genome Biol.">
        <title>Comparative genome and phenotypic analysis of Clostridium difficile 027 strains provides insight into the evolution of a hypervirulent bacterium.</title>
        <authorList>
            <person name="Stabler R.A."/>
            <person name="He M."/>
            <person name="Dawson L."/>
            <person name="Martin M."/>
            <person name="Valiente E."/>
            <person name="Corton C."/>
            <person name="Lawley T.D."/>
            <person name="Sebaihia M."/>
            <person name="Quail M.A."/>
            <person name="Rose G."/>
            <person name="Gerding D.N."/>
            <person name="Gibert M."/>
            <person name="Popoff M.R."/>
            <person name="Parkhill J."/>
            <person name="Dougan G."/>
            <person name="Wren B.W."/>
        </authorList>
    </citation>
    <scope>NUCLEOTIDE SEQUENCE [LARGE SCALE GENOMIC DNA]</scope>
    <source>
        <strain evidence="2 3">CD196</strain>
    </source>
</reference>
<dbReference type="InterPro" id="IPR001650">
    <property type="entry name" value="Helicase_C-like"/>
</dbReference>
<sequence>MEFKPHPYQEYTIRKTIDNNNIGLLLDMGLGKTVCTLTAISELMYDYFDISKVLVIAPLRVARDTWSSEVKKWEHLKHLKVSKVLGSKLDRVRALSTDSDIYIINREMVPWIVDFYKRKWPFDMVVIDELSSFKSNKAQRFKSLKKVLPLTKRVVGLTGTPTPNSLIDLWAQMYLLDRGERLGKTITGYKERYFEPGQKNYQTGAIYNWQPKNGAENAIHNKIKDICISLKAEDYLNMPRKIDNKIEIHLDSKILKYYKELEKEKILELDRDIITASSAAVAANKLLQLANGAIYDNDKNVKELHREKLEALKEIIDVSNGKPIIVFYNYKHDYNRLMKEFKSLKPRTIENSKDIYDWNNGRIQLLLCHPASTGHGLNLQSGGSIIVWFGLTWSLELYQQANARLYRQGQRETVIIHHLICKGTIDEQVMEAIENKDKGQSALLEAVKAKLKEYRE</sequence>
<dbReference type="PROSITE" id="PS51192">
    <property type="entry name" value="HELICASE_ATP_BIND_1"/>
    <property type="match status" value="1"/>
</dbReference>
<dbReference type="PANTHER" id="PTHR10799">
    <property type="entry name" value="SNF2/RAD54 HELICASE FAMILY"/>
    <property type="match status" value="1"/>
</dbReference>
<dbReference type="Pfam" id="PF00271">
    <property type="entry name" value="Helicase_C"/>
    <property type="match status" value="1"/>
</dbReference>
<dbReference type="Gene3D" id="3.40.50.10810">
    <property type="entry name" value="Tandem AAA-ATPase domain"/>
    <property type="match status" value="1"/>
</dbReference>
<proteinExistence type="predicted"/>
<dbReference type="KEGG" id="cdc:CD196_1451"/>